<proteinExistence type="inferred from homology"/>
<dbReference type="SUPFAM" id="SSF158499">
    <property type="entry name" value="DnaD domain-like"/>
    <property type="match status" value="1"/>
</dbReference>
<reference evidence="3 4" key="1">
    <citation type="submission" date="2018-09" db="EMBL/GenBank/DDBJ databases">
        <title>A clostridial neurotoxin that targets Anopheles mosquitoes.</title>
        <authorList>
            <person name="Contreras E."/>
            <person name="Masuyer G."/>
            <person name="Qureshi N."/>
            <person name="Chawla S."/>
            <person name="Lim H.L."/>
            <person name="Chen J."/>
            <person name="Stenmark P."/>
            <person name="Gill S."/>
        </authorList>
    </citation>
    <scope>NUCLEOTIDE SEQUENCE [LARGE SCALE GENOMIC DNA]</scope>
    <source>
        <strain evidence="3 4">Cbm</strain>
    </source>
</reference>
<name>A0A5P3X9Q8_PARBF</name>
<evidence type="ECO:0000259" key="2">
    <source>
        <dbReference type="Pfam" id="PF07261"/>
    </source>
</evidence>
<gene>
    <name evidence="3" type="ORF">D4A35_00390</name>
</gene>
<evidence type="ECO:0000256" key="1">
    <source>
        <dbReference type="ARBA" id="ARBA00093462"/>
    </source>
</evidence>
<dbReference type="Pfam" id="PF07261">
    <property type="entry name" value="DnaB_2"/>
    <property type="match status" value="1"/>
</dbReference>
<dbReference type="AlphaFoldDB" id="A0A5P3X9Q8"/>
<dbReference type="Proteomes" id="UP000326961">
    <property type="component" value="Chromosome"/>
</dbReference>
<dbReference type="InterPro" id="IPR034829">
    <property type="entry name" value="DnaD-like_sf"/>
</dbReference>
<protein>
    <submittedName>
        <fullName evidence="3">DnaD domain protein</fullName>
    </submittedName>
</protein>
<dbReference type="RefSeq" id="WP_150885167.1">
    <property type="nucleotide sequence ID" value="NZ_CP032452.1"/>
</dbReference>
<dbReference type="InterPro" id="IPR006343">
    <property type="entry name" value="DnaB/C_C"/>
</dbReference>
<organism evidence="3 4">
    <name type="scientific">Paraclostridium bifermentans</name>
    <name type="common">Clostridium bifermentans</name>
    <dbReference type="NCBI Taxonomy" id="1490"/>
    <lineage>
        <taxon>Bacteria</taxon>
        <taxon>Bacillati</taxon>
        <taxon>Bacillota</taxon>
        <taxon>Clostridia</taxon>
        <taxon>Peptostreptococcales</taxon>
        <taxon>Peptostreptococcaceae</taxon>
        <taxon>Paraclostridium</taxon>
    </lineage>
</organism>
<dbReference type="EMBL" id="CP032452">
    <property type="protein sequence ID" value="QEZ67462.1"/>
    <property type="molecule type" value="Genomic_DNA"/>
</dbReference>
<dbReference type="Gene3D" id="1.10.10.630">
    <property type="entry name" value="DnaD domain-like"/>
    <property type="match status" value="1"/>
</dbReference>
<accession>A0A5P3X9Q8</accession>
<sequence>MEYTIHGFSQENAIKLGLDDRDLLILRWFVRFKDNGKMASKIIDGDKYYWIKYEGIIEDLPITNIKSNDSVYRRLKKMSKAKVLKHKTIKAGGTYSYYCLGENYPSLIDTDRKLSDLNPNTSDIYPNISDLKSDGTDLNPDQKTLIPYPNTNTINNMYLGKEELVKEFSNLYQSNIGVINALVAEQLIGWSELIEVGLFKRAIEICTEIGKLNLGYLKGIIKKWLNSSITTLEELEAQKLQNSIKSKCNKSITNFNKNNSKITLNPKVHNFNGSYNFMKYSPEELEKMLLENSKNKFK</sequence>
<dbReference type="NCBIfam" id="TIGR01446">
    <property type="entry name" value="DnaD_dom"/>
    <property type="match status" value="1"/>
</dbReference>
<evidence type="ECO:0000313" key="4">
    <source>
        <dbReference type="Proteomes" id="UP000326961"/>
    </source>
</evidence>
<comment type="similarity">
    <text evidence="1">Belongs to the DnaB/DnaD family.</text>
</comment>
<feature type="domain" description="DnaB/C C-terminal" evidence="2">
    <location>
        <begin position="171"/>
        <end position="238"/>
    </location>
</feature>
<evidence type="ECO:0000313" key="3">
    <source>
        <dbReference type="EMBL" id="QEZ67462.1"/>
    </source>
</evidence>